<dbReference type="PRINTS" id="PR00786">
    <property type="entry name" value="NEPRILYSIN"/>
</dbReference>
<evidence type="ECO:0000313" key="10">
    <source>
        <dbReference type="EMBL" id="VDK67012.1"/>
    </source>
</evidence>
<evidence type="ECO:0000313" key="12">
    <source>
        <dbReference type="WBParaSite" id="nOo.2.0.1.t02773-RA"/>
    </source>
</evidence>
<keyword evidence="7" id="KW-0482">Metalloprotease</keyword>
<evidence type="ECO:0000256" key="3">
    <source>
        <dbReference type="ARBA" id="ARBA00022670"/>
    </source>
</evidence>
<dbReference type="EMBL" id="UYRW01000465">
    <property type="protein sequence ID" value="VDK67012.1"/>
    <property type="molecule type" value="Genomic_DNA"/>
</dbReference>
<keyword evidence="5" id="KW-0378">Hydrolase</keyword>
<dbReference type="PANTHER" id="PTHR11733">
    <property type="entry name" value="ZINC METALLOPROTEASE FAMILY M13 NEPRILYSIN-RELATED"/>
    <property type="match status" value="1"/>
</dbReference>
<feature type="domain" description="Peptidase M13 C-terminal" evidence="8">
    <location>
        <begin position="157"/>
        <end position="363"/>
    </location>
</feature>
<gene>
    <name evidence="10" type="ORF">NOO_LOCUS2773</name>
</gene>
<dbReference type="STRING" id="42157.A0A182E457"/>
<keyword evidence="3" id="KW-0645">Protease</keyword>
<dbReference type="GO" id="GO:0004222">
    <property type="term" value="F:metalloendopeptidase activity"/>
    <property type="evidence" value="ECO:0007669"/>
    <property type="project" value="InterPro"/>
</dbReference>
<dbReference type="GO" id="GO:0046872">
    <property type="term" value="F:metal ion binding"/>
    <property type="evidence" value="ECO:0007669"/>
    <property type="project" value="UniProtKB-KW"/>
</dbReference>
<keyword evidence="4" id="KW-0479">Metal-binding</keyword>
<dbReference type="OrthoDB" id="6475849at2759"/>
<reference evidence="10 11" key="2">
    <citation type="submission" date="2018-08" db="EMBL/GenBank/DDBJ databases">
        <authorList>
            <person name="Laetsch R D."/>
            <person name="Stevens L."/>
            <person name="Kumar S."/>
            <person name="Blaxter L. M."/>
        </authorList>
    </citation>
    <scope>NUCLEOTIDE SEQUENCE [LARGE SCALE GENOMIC DNA]</scope>
</reference>
<dbReference type="GO" id="GO:0005886">
    <property type="term" value="C:plasma membrane"/>
    <property type="evidence" value="ECO:0007669"/>
    <property type="project" value="TreeGrafter"/>
</dbReference>
<dbReference type="Pfam" id="PF05649">
    <property type="entry name" value="Peptidase_M13_N"/>
    <property type="match status" value="1"/>
</dbReference>
<dbReference type="GO" id="GO:0016485">
    <property type="term" value="P:protein processing"/>
    <property type="evidence" value="ECO:0007669"/>
    <property type="project" value="TreeGrafter"/>
</dbReference>
<dbReference type="WBParaSite" id="nOo.2.0.1.t02773-RA">
    <property type="protein sequence ID" value="nOo.2.0.1.t02773-RA"/>
    <property type="gene ID" value="nOo.2.0.1.g02773"/>
</dbReference>
<keyword evidence="6" id="KW-0862">Zinc</keyword>
<dbReference type="InterPro" id="IPR008753">
    <property type="entry name" value="Peptidase_M13_N"/>
</dbReference>
<evidence type="ECO:0000259" key="9">
    <source>
        <dbReference type="Pfam" id="PF05649"/>
    </source>
</evidence>
<reference evidence="12" key="1">
    <citation type="submission" date="2016-06" db="UniProtKB">
        <authorList>
            <consortium name="WormBaseParasite"/>
        </authorList>
    </citation>
    <scope>IDENTIFICATION</scope>
</reference>
<evidence type="ECO:0000256" key="1">
    <source>
        <dbReference type="ARBA" id="ARBA00001947"/>
    </source>
</evidence>
<protein>
    <submittedName>
        <fullName evidence="12">Peptidase_M13 domain-containing protein</fullName>
    </submittedName>
</protein>
<evidence type="ECO:0000259" key="8">
    <source>
        <dbReference type="Pfam" id="PF01431"/>
    </source>
</evidence>
<dbReference type="Gene3D" id="3.40.390.10">
    <property type="entry name" value="Collagenase (Catalytic Domain)"/>
    <property type="match status" value="1"/>
</dbReference>
<evidence type="ECO:0000256" key="4">
    <source>
        <dbReference type="ARBA" id="ARBA00022723"/>
    </source>
</evidence>
<dbReference type="SUPFAM" id="SSF55486">
    <property type="entry name" value="Metalloproteases ('zincins'), catalytic domain"/>
    <property type="match status" value="1"/>
</dbReference>
<feature type="domain" description="Peptidase M13 N-terminal" evidence="9">
    <location>
        <begin position="6"/>
        <end position="97"/>
    </location>
</feature>
<dbReference type="AlphaFoldDB" id="A0A182E457"/>
<evidence type="ECO:0000256" key="7">
    <source>
        <dbReference type="ARBA" id="ARBA00023049"/>
    </source>
</evidence>
<keyword evidence="11" id="KW-1185">Reference proteome</keyword>
<dbReference type="InterPro" id="IPR024079">
    <property type="entry name" value="MetalloPept_cat_dom_sf"/>
</dbReference>
<evidence type="ECO:0000256" key="2">
    <source>
        <dbReference type="ARBA" id="ARBA00007357"/>
    </source>
</evidence>
<evidence type="ECO:0000256" key="5">
    <source>
        <dbReference type="ARBA" id="ARBA00022801"/>
    </source>
</evidence>
<dbReference type="Pfam" id="PF01431">
    <property type="entry name" value="Peptidase_M13"/>
    <property type="match status" value="1"/>
</dbReference>
<evidence type="ECO:0000256" key="6">
    <source>
        <dbReference type="ARBA" id="ARBA00022833"/>
    </source>
</evidence>
<dbReference type="PROSITE" id="PS51885">
    <property type="entry name" value="NEPRILYSIN"/>
    <property type="match status" value="1"/>
</dbReference>
<dbReference type="InterPro" id="IPR000718">
    <property type="entry name" value="Peptidase_M13"/>
</dbReference>
<evidence type="ECO:0000313" key="11">
    <source>
        <dbReference type="Proteomes" id="UP000271087"/>
    </source>
</evidence>
<comment type="cofactor">
    <cofactor evidence="1">
        <name>Zn(2+)</name>
        <dbReference type="ChEBI" id="CHEBI:29105"/>
    </cofactor>
</comment>
<dbReference type="InterPro" id="IPR018497">
    <property type="entry name" value="Peptidase_M13_C"/>
</dbReference>
<accession>A0A182E457</accession>
<proteinExistence type="inferred from homology"/>
<dbReference type="Proteomes" id="UP000271087">
    <property type="component" value="Unassembled WGS sequence"/>
</dbReference>
<dbReference type="CDD" id="cd08662">
    <property type="entry name" value="M13"/>
    <property type="match status" value="1"/>
</dbReference>
<comment type="similarity">
    <text evidence="2">Belongs to the peptidase M13 family.</text>
</comment>
<dbReference type="PANTHER" id="PTHR11733:SF237">
    <property type="entry name" value="NEPRILYSIN-LIKE 4"/>
    <property type="match status" value="1"/>
</dbReference>
<sequence>MKRVFQEFLRTAIGKQMKSPRWRICSQVAVNQMDHASGALYVKFFFKEADKQVALEMVNLLKNAFKEMLEEYDWLHESTRQKALKKLDEMLALIGYPEFIRRTKDLDEYYKLLHIYPNDTFVQIITEMSRWSVENSYRKLVEPVQRTEFNAAASIVNAFYSPLKNAIVFPAAILQAPFFDRTFPKAMNFGNIGSVIGHEMIHGFDDRGSQFDYQGNLHDWWDSKTKANFKERKNCFMEEYNNFTVPGTDLFINGMLTLSENIADNGGIKVAFRAYRNYIKQIGHEEKRLPGLEHLDMDQIFFLSSAQMWCGHSRPAALIRHILTGQHAPLRFRVNGVVVNQPDFIKAFKCPSNSAMNAITKCSLW</sequence>
<organism evidence="12">
    <name type="scientific">Onchocerca ochengi</name>
    <name type="common">Filarial nematode worm</name>
    <dbReference type="NCBI Taxonomy" id="42157"/>
    <lineage>
        <taxon>Eukaryota</taxon>
        <taxon>Metazoa</taxon>
        <taxon>Ecdysozoa</taxon>
        <taxon>Nematoda</taxon>
        <taxon>Chromadorea</taxon>
        <taxon>Rhabditida</taxon>
        <taxon>Spirurina</taxon>
        <taxon>Spiruromorpha</taxon>
        <taxon>Filarioidea</taxon>
        <taxon>Onchocercidae</taxon>
        <taxon>Onchocerca</taxon>
    </lineage>
</organism>
<name>A0A182E457_ONCOC</name>